<name>A0ABY5SUJ0_9MICO</name>
<evidence type="ECO:0000256" key="1">
    <source>
        <dbReference type="SAM" id="MobiDB-lite"/>
    </source>
</evidence>
<keyword evidence="2" id="KW-1133">Transmembrane helix</keyword>
<reference evidence="3" key="1">
    <citation type="submission" date="2022-03" db="EMBL/GenBank/DDBJ databases">
        <title>Brevibacterium spongiae sp. nov., isolated from marine sponge.</title>
        <authorList>
            <person name="Li Z."/>
            <person name="Zhang M."/>
        </authorList>
    </citation>
    <scope>NUCLEOTIDE SEQUENCE</scope>
    <source>
        <strain evidence="3">WHS-Z9</strain>
    </source>
</reference>
<evidence type="ECO:0000256" key="2">
    <source>
        <dbReference type="SAM" id="Phobius"/>
    </source>
</evidence>
<feature type="region of interest" description="Disordered" evidence="1">
    <location>
        <begin position="107"/>
        <end position="192"/>
    </location>
</feature>
<dbReference type="Proteomes" id="UP001064879">
    <property type="component" value="Chromosome"/>
</dbReference>
<keyword evidence="2" id="KW-0472">Membrane</keyword>
<dbReference type="EMBL" id="CP093443">
    <property type="protein sequence ID" value="UVI36798.1"/>
    <property type="molecule type" value="Genomic_DNA"/>
</dbReference>
<keyword evidence="4" id="KW-1185">Reference proteome</keyword>
<evidence type="ECO:0008006" key="5">
    <source>
        <dbReference type="Google" id="ProtNLM"/>
    </source>
</evidence>
<feature type="compositionally biased region" description="Low complexity" evidence="1">
    <location>
        <begin position="115"/>
        <end position="162"/>
    </location>
</feature>
<evidence type="ECO:0000313" key="3">
    <source>
        <dbReference type="EMBL" id="UVI36798.1"/>
    </source>
</evidence>
<proteinExistence type="predicted"/>
<accession>A0ABY5SUJ0</accession>
<feature type="transmembrane region" description="Helical" evidence="2">
    <location>
        <begin position="15"/>
        <end position="37"/>
    </location>
</feature>
<protein>
    <recommendedName>
        <fullName evidence="5">Lipopolysaccharide assembly protein A domain-containing protein</fullName>
    </recommendedName>
</protein>
<sequence length="192" mass="19587">MKDQIDVAVRRSPKYSVFMGIGAVLGVIVAGILAMFVDPTDMPMGYTVAKGLGLLLLVLGIGGLFLGGLVALILDWTGKKRAKEYRVDAQIDMVDDPKEVARRRIAEARGEDPDAGATADAATDVATDEPTASASAATDEPAASASASTDDPTASAGASTDDPTASAGESVDVDDAVDNGDSRRGSTPDSTV</sequence>
<dbReference type="RefSeq" id="WP_265419367.1">
    <property type="nucleotide sequence ID" value="NZ_CP093443.1"/>
</dbReference>
<evidence type="ECO:0000313" key="4">
    <source>
        <dbReference type="Proteomes" id="UP001064879"/>
    </source>
</evidence>
<gene>
    <name evidence="3" type="ORF">L1F31_03815</name>
</gene>
<feature type="transmembrane region" description="Helical" evidence="2">
    <location>
        <begin position="52"/>
        <end position="74"/>
    </location>
</feature>
<keyword evidence="2" id="KW-0812">Transmembrane</keyword>
<organism evidence="3 4">
    <name type="scientific">Brevibacterium spongiae</name>
    <dbReference type="NCBI Taxonomy" id="2909672"/>
    <lineage>
        <taxon>Bacteria</taxon>
        <taxon>Bacillati</taxon>
        <taxon>Actinomycetota</taxon>
        <taxon>Actinomycetes</taxon>
        <taxon>Micrococcales</taxon>
        <taxon>Brevibacteriaceae</taxon>
        <taxon>Brevibacterium</taxon>
    </lineage>
</organism>